<evidence type="ECO:0000313" key="12">
    <source>
        <dbReference type="EMBL" id="CAB4570064.1"/>
    </source>
</evidence>
<feature type="transmembrane region" description="Helical" evidence="9">
    <location>
        <begin position="294"/>
        <end position="317"/>
    </location>
</feature>
<evidence type="ECO:0000256" key="7">
    <source>
        <dbReference type="ARBA" id="ARBA00022989"/>
    </source>
</evidence>
<dbReference type="CDD" id="cd06261">
    <property type="entry name" value="TM_PBP2"/>
    <property type="match status" value="1"/>
</dbReference>
<organism evidence="12">
    <name type="scientific">freshwater metagenome</name>
    <dbReference type="NCBI Taxonomy" id="449393"/>
    <lineage>
        <taxon>unclassified sequences</taxon>
        <taxon>metagenomes</taxon>
        <taxon>ecological metagenomes</taxon>
    </lineage>
</organism>
<feature type="domain" description="ABC transmembrane type-1" evidence="10">
    <location>
        <begin position="87"/>
        <end position="313"/>
    </location>
</feature>
<evidence type="ECO:0000256" key="9">
    <source>
        <dbReference type="SAM" id="Phobius"/>
    </source>
</evidence>
<name>A0A6J6E434_9ZZZZ</name>
<evidence type="ECO:0000256" key="3">
    <source>
        <dbReference type="ARBA" id="ARBA00022448"/>
    </source>
</evidence>
<keyword evidence="3" id="KW-0813">Transport</keyword>
<evidence type="ECO:0000256" key="4">
    <source>
        <dbReference type="ARBA" id="ARBA00022475"/>
    </source>
</evidence>
<dbReference type="Pfam" id="PF00528">
    <property type="entry name" value="BPD_transp_1"/>
    <property type="match status" value="1"/>
</dbReference>
<keyword evidence="5" id="KW-0592">Phosphate transport</keyword>
<dbReference type="PANTHER" id="PTHR30425">
    <property type="entry name" value="PHOSPHATE TRANSPORT SYSTEM PERMEASE PROTEIN PST"/>
    <property type="match status" value="1"/>
</dbReference>
<dbReference type="SUPFAM" id="SSF161098">
    <property type="entry name" value="MetI-like"/>
    <property type="match status" value="1"/>
</dbReference>
<dbReference type="NCBIfam" id="TIGR02138">
    <property type="entry name" value="phosphate_pstC"/>
    <property type="match status" value="1"/>
</dbReference>
<feature type="transmembrane region" description="Helical" evidence="9">
    <location>
        <begin position="247"/>
        <end position="266"/>
    </location>
</feature>
<dbReference type="GO" id="GO:0006817">
    <property type="term" value="P:phosphate ion transport"/>
    <property type="evidence" value="ECO:0007669"/>
    <property type="project" value="UniProtKB-KW"/>
</dbReference>
<keyword evidence="7 9" id="KW-1133">Transmembrane helix</keyword>
<feature type="transmembrane region" description="Helical" evidence="9">
    <location>
        <begin position="180"/>
        <end position="198"/>
    </location>
</feature>
<protein>
    <submittedName>
        <fullName evidence="12">Unannotated protein</fullName>
    </submittedName>
</protein>
<dbReference type="GO" id="GO:0005315">
    <property type="term" value="F:phosphate transmembrane transporter activity"/>
    <property type="evidence" value="ECO:0007669"/>
    <property type="project" value="InterPro"/>
</dbReference>
<dbReference type="PANTHER" id="PTHR30425:SF1">
    <property type="entry name" value="PHOSPHATE TRANSPORT SYSTEM PERMEASE PROTEIN PSTC"/>
    <property type="match status" value="1"/>
</dbReference>
<dbReference type="InterPro" id="IPR011864">
    <property type="entry name" value="Phosphate_PstC"/>
</dbReference>
<sequence length="324" mass="34935">MNEVRTDVPEKREILVIYNRADKIFRGIVTAGAMTSLLLLGAIGFFLFYRSAGIFRDFGFSFITGAEWIIGGENADTDGVFGLGPMLVGSITVALIALVLAVPLAIGGALYIEFYAPEKLRRVLVTLLDLAAAIPSVIFGLWGLIVFSSIGERWSQLLNDWLGWFPLFSVEFENFGRSPFVAGCVLASLIVPITTSVAREVYSRTPRDLVDSCYALGGSKWGAIRTVVIPFGKSGVFGGAMLGLGRALGETIAVFLLLNLVFSFNYRILESSGGNIASHIASKFGEASEYELQALVAAGFVLFCLTLIVNMIASAIVQRSTTRS</sequence>
<evidence type="ECO:0000313" key="11">
    <source>
        <dbReference type="EMBL" id="CAB4551000.1"/>
    </source>
</evidence>
<comment type="subcellular location">
    <subcellularLocation>
        <location evidence="1">Cell membrane</location>
        <topology evidence="1">Multi-pass membrane protein</topology>
    </subcellularLocation>
</comment>
<proteinExistence type="inferred from homology"/>
<dbReference type="PROSITE" id="PS50928">
    <property type="entry name" value="ABC_TM1"/>
    <property type="match status" value="1"/>
</dbReference>
<dbReference type="EMBL" id="CAEZTQ010000054">
    <property type="protein sequence ID" value="CAB4570064.1"/>
    <property type="molecule type" value="Genomic_DNA"/>
</dbReference>
<evidence type="ECO:0000256" key="2">
    <source>
        <dbReference type="ARBA" id="ARBA00007069"/>
    </source>
</evidence>
<feature type="transmembrane region" description="Helical" evidence="9">
    <location>
        <begin position="28"/>
        <end position="49"/>
    </location>
</feature>
<feature type="transmembrane region" description="Helical" evidence="9">
    <location>
        <begin position="87"/>
        <end position="112"/>
    </location>
</feature>
<dbReference type="EMBL" id="CAEZTC010000011">
    <property type="protein sequence ID" value="CAB4551000.1"/>
    <property type="molecule type" value="Genomic_DNA"/>
</dbReference>
<accession>A0A6J6E434</accession>
<dbReference type="GO" id="GO:0005886">
    <property type="term" value="C:plasma membrane"/>
    <property type="evidence" value="ECO:0007669"/>
    <property type="project" value="UniProtKB-SubCell"/>
</dbReference>
<reference evidence="12" key="1">
    <citation type="submission" date="2020-05" db="EMBL/GenBank/DDBJ databases">
        <authorList>
            <person name="Chiriac C."/>
            <person name="Salcher M."/>
            <person name="Ghai R."/>
            <person name="Kavagutti S V."/>
        </authorList>
    </citation>
    <scope>NUCLEOTIDE SEQUENCE</scope>
</reference>
<feature type="transmembrane region" description="Helical" evidence="9">
    <location>
        <begin position="124"/>
        <end position="150"/>
    </location>
</feature>
<dbReference type="Gene3D" id="1.10.3720.10">
    <property type="entry name" value="MetI-like"/>
    <property type="match status" value="1"/>
</dbReference>
<dbReference type="InterPro" id="IPR035906">
    <property type="entry name" value="MetI-like_sf"/>
</dbReference>
<keyword evidence="6 9" id="KW-0812">Transmembrane</keyword>
<gene>
    <name evidence="11" type="ORF">UFOPK1572_00161</name>
    <name evidence="12" type="ORF">UFOPK1704_00386</name>
</gene>
<comment type="similarity">
    <text evidence="2">Belongs to the binding-protein-dependent transport system permease family. CysTW subfamily.</text>
</comment>
<evidence type="ECO:0000256" key="5">
    <source>
        <dbReference type="ARBA" id="ARBA00022592"/>
    </source>
</evidence>
<dbReference type="AlphaFoldDB" id="A0A6J6E434"/>
<evidence type="ECO:0000256" key="6">
    <source>
        <dbReference type="ARBA" id="ARBA00022692"/>
    </source>
</evidence>
<keyword evidence="4" id="KW-1003">Cell membrane</keyword>
<evidence type="ECO:0000256" key="8">
    <source>
        <dbReference type="ARBA" id="ARBA00023136"/>
    </source>
</evidence>
<keyword evidence="8 9" id="KW-0472">Membrane</keyword>
<evidence type="ECO:0000259" key="10">
    <source>
        <dbReference type="PROSITE" id="PS50928"/>
    </source>
</evidence>
<evidence type="ECO:0000256" key="1">
    <source>
        <dbReference type="ARBA" id="ARBA00004651"/>
    </source>
</evidence>
<dbReference type="InterPro" id="IPR000515">
    <property type="entry name" value="MetI-like"/>
</dbReference>
<dbReference type="InterPro" id="IPR051124">
    <property type="entry name" value="Phosphate_Transport_Permease"/>
</dbReference>